<sequence length="299" mass="35371">MNIVFCCDEKYSPYLAVNILSILNHHKIMMNFYVLDLGISSESKECIINIVDNHRGSIEFIPINEDDFSEFPQTISHISKTTYARLKIADYVKNVDKVIYLDIDLLIAGSIIDLWNINLDKYHIAACFDSFVEYGLDNYKAKIGFDESNSYFNAGVLLIDLNKLKNFDLYTKAIVCIKEYPYIEFQDQDILNIIFKNKVKIINTKYNFQPYLRYRILKKQQLSDQERPNFPISIFHYCGEDKPWHSKCNHTKSQLFIKLFNSINNKPQHWLNKVAQNDYRQIFKKLKNDFKDRIKFGIY</sequence>
<dbReference type="Proteomes" id="UP001222296">
    <property type="component" value="Chromosome"/>
</dbReference>
<gene>
    <name evidence="4" type="ORF">J1G54_07760</name>
    <name evidence="5" type="ORF">QBL01_04695</name>
</gene>
<evidence type="ECO:0000313" key="4">
    <source>
        <dbReference type="EMBL" id="QSX16277.1"/>
    </source>
</evidence>
<organism evidence="5 6">
    <name type="scientific">Glaesserella parasuis</name>
    <name type="common">Haemophilus parasuis</name>
    <dbReference type="NCBI Taxonomy" id="738"/>
    <lineage>
        <taxon>Bacteria</taxon>
        <taxon>Pseudomonadati</taxon>
        <taxon>Pseudomonadota</taxon>
        <taxon>Gammaproteobacteria</taxon>
        <taxon>Pasteurellales</taxon>
        <taxon>Pasteurellaceae</taxon>
        <taxon>Glaesserella</taxon>
    </lineage>
</organism>
<dbReference type="InterPro" id="IPR029044">
    <property type="entry name" value="Nucleotide-diphossugar_trans"/>
</dbReference>
<dbReference type="AlphaFoldDB" id="A0A084EKZ1"/>
<dbReference type="PANTHER" id="PTHR13778:SF47">
    <property type="entry name" value="LIPOPOLYSACCHARIDE 1,3-GALACTOSYLTRANSFERASE"/>
    <property type="match status" value="1"/>
</dbReference>
<dbReference type="Gene3D" id="3.90.550.10">
    <property type="entry name" value="Spore Coat Polysaccharide Biosynthesis Protein SpsA, Chain A"/>
    <property type="match status" value="1"/>
</dbReference>
<dbReference type="CDD" id="cd04194">
    <property type="entry name" value="GT8_A4GalT_like"/>
    <property type="match status" value="1"/>
</dbReference>
<dbReference type="KEGG" id="hpas:JL26_01935"/>
<dbReference type="KEGG" id="hpak:JT17_10830"/>
<evidence type="ECO:0000256" key="3">
    <source>
        <dbReference type="ARBA" id="ARBA00022723"/>
    </source>
</evidence>
<dbReference type="EC" id="2.-.-.-" evidence="5"/>
<keyword evidence="1" id="KW-0328">Glycosyltransferase</keyword>
<reference evidence="4" key="1">
    <citation type="submission" date="2021-03" db="EMBL/GenBank/DDBJ databases">
        <title>Characterization of a novel Integrative Conjugative Element in Glaesserella parasuis.</title>
        <authorList>
            <person name="Hu G."/>
            <person name="Sun H."/>
        </authorList>
    </citation>
    <scope>NUCLEOTIDE SEQUENCE</scope>
    <source>
        <strain evidence="4">GHP1807</strain>
    </source>
</reference>
<dbReference type="InterPro" id="IPR050748">
    <property type="entry name" value="Glycosyltrans_8_dom-fam"/>
</dbReference>
<keyword evidence="3" id="KW-0479">Metal-binding</keyword>
<evidence type="ECO:0000313" key="5">
    <source>
        <dbReference type="EMBL" id="WGE10880.1"/>
    </source>
</evidence>
<dbReference type="GO" id="GO:0046872">
    <property type="term" value="F:metal ion binding"/>
    <property type="evidence" value="ECO:0007669"/>
    <property type="project" value="UniProtKB-KW"/>
</dbReference>
<dbReference type="GO" id="GO:0016757">
    <property type="term" value="F:glycosyltransferase activity"/>
    <property type="evidence" value="ECO:0007669"/>
    <property type="project" value="UniProtKB-KW"/>
</dbReference>
<dbReference type="OrthoDB" id="9807549at2"/>
<dbReference type="InterPro" id="IPR002495">
    <property type="entry name" value="Glyco_trans_8"/>
</dbReference>
<dbReference type="EMBL" id="CP071491">
    <property type="protein sequence ID" value="QSX16277.1"/>
    <property type="molecule type" value="Genomic_DNA"/>
</dbReference>
<accession>A0A084EKZ1</accession>
<proteinExistence type="predicted"/>
<keyword evidence="2 5" id="KW-0808">Transferase</keyword>
<reference evidence="5" key="2">
    <citation type="submission" date="2023-04" db="EMBL/GenBank/DDBJ databases">
        <title>Molecular characterization of the Integrative and Conjugative elements harboring multidrug-resistance gene from Glaesserella (Haemophilus) parasuis.</title>
        <authorList>
            <person name="Che Y."/>
            <person name="Zhou L."/>
        </authorList>
    </citation>
    <scope>NUCLEOTIDE SEQUENCE</scope>
    <source>
        <strain evidence="5">Z44</strain>
    </source>
</reference>
<dbReference type="RefSeq" id="WP_021109787.1">
    <property type="nucleotide sequence ID" value="NZ_CP009158.1"/>
</dbReference>
<dbReference type="PANTHER" id="PTHR13778">
    <property type="entry name" value="GLYCOSYLTRANSFERASE 8 DOMAIN-CONTAINING PROTEIN"/>
    <property type="match status" value="1"/>
</dbReference>
<evidence type="ECO:0000256" key="1">
    <source>
        <dbReference type="ARBA" id="ARBA00022676"/>
    </source>
</evidence>
<evidence type="ECO:0000313" key="6">
    <source>
        <dbReference type="Proteomes" id="UP001222296"/>
    </source>
</evidence>
<dbReference type="EMBL" id="CP121769">
    <property type="protein sequence ID" value="WGE10880.1"/>
    <property type="molecule type" value="Genomic_DNA"/>
</dbReference>
<protein>
    <submittedName>
        <fullName evidence="5">Glycosyltransferase family 8 protein</fullName>
        <ecNumber evidence="5">2.-.-.-</ecNumber>
    </submittedName>
</protein>
<dbReference type="SUPFAM" id="SSF53448">
    <property type="entry name" value="Nucleotide-diphospho-sugar transferases"/>
    <property type="match status" value="1"/>
</dbReference>
<name>A0A084EKZ1_GLAPU</name>
<dbReference type="Pfam" id="PF01501">
    <property type="entry name" value="Glyco_transf_8"/>
    <property type="match status" value="1"/>
</dbReference>
<dbReference type="Proteomes" id="UP000662736">
    <property type="component" value="Chromosome"/>
</dbReference>
<evidence type="ECO:0000256" key="2">
    <source>
        <dbReference type="ARBA" id="ARBA00022679"/>
    </source>
</evidence>